<reference evidence="1 2" key="1">
    <citation type="journal article" date="2020" name="Nat. Food">
        <title>A phased Vanilla planifolia genome enables genetic improvement of flavour and production.</title>
        <authorList>
            <person name="Hasing T."/>
            <person name="Tang H."/>
            <person name="Brym M."/>
            <person name="Khazi F."/>
            <person name="Huang T."/>
            <person name="Chambers A.H."/>
        </authorList>
    </citation>
    <scope>NUCLEOTIDE SEQUENCE [LARGE SCALE GENOMIC DNA]</scope>
    <source>
        <tissue evidence="1">Leaf</tissue>
    </source>
</reference>
<dbReference type="Proteomes" id="UP000639772">
    <property type="component" value="Chromosome 1"/>
</dbReference>
<accession>A0A835VNC0</accession>
<protein>
    <submittedName>
        <fullName evidence="1">Uncharacterized protein</fullName>
    </submittedName>
</protein>
<dbReference type="AlphaFoldDB" id="A0A835VNC0"/>
<evidence type="ECO:0000313" key="1">
    <source>
        <dbReference type="EMBL" id="KAG0503036.1"/>
    </source>
</evidence>
<evidence type="ECO:0000313" key="2">
    <source>
        <dbReference type="Proteomes" id="UP000639772"/>
    </source>
</evidence>
<proteinExistence type="predicted"/>
<dbReference type="EMBL" id="JADCNM010000001">
    <property type="protein sequence ID" value="KAG0503036.1"/>
    <property type="molecule type" value="Genomic_DNA"/>
</dbReference>
<comment type="caution">
    <text evidence="1">The sequence shown here is derived from an EMBL/GenBank/DDBJ whole genome shotgun (WGS) entry which is preliminary data.</text>
</comment>
<sequence>MCNCLLPESLRLPAVKQMEEYPVLSARMDRWTVTMEINASICHHNRQEIEDLGKASHPTWFNDSKSSICFISQQISFLSKFNLLDDFHSFVKVSLYFVYKSLFGSYFCVVALF</sequence>
<name>A0A835VNC0_VANPL</name>
<gene>
    <name evidence="1" type="ORF">HPP92_003108</name>
</gene>
<organism evidence="1 2">
    <name type="scientific">Vanilla planifolia</name>
    <name type="common">Vanilla</name>
    <dbReference type="NCBI Taxonomy" id="51239"/>
    <lineage>
        <taxon>Eukaryota</taxon>
        <taxon>Viridiplantae</taxon>
        <taxon>Streptophyta</taxon>
        <taxon>Embryophyta</taxon>
        <taxon>Tracheophyta</taxon>
        <taxon>Spermatophyta</taxon>
        <taxon>Magnoliopsida</taxon>
        <taxon>Liliopsida</taxon>
        <taxon>Asparagales</taxon>
        <taxon>Orchidaceae</taxon>
        <taxon>Vanilloideae</taxon>
        <taxon>Vanilleae</taxon>
        <taxon>Vanilla</taxon>
    </lineage>
</organism>